<evidence type="ECO:0000313" key="1">
    <source>
        <dbReference type="EMBL" id="KAK6644293.1"/>
    </source>
</evidence>
<sequence length="236" mass="27278">MNFQQVNCMQHQNQQWYNNYHHQTFPIDNFGPKFKETKFDDYYCYPYDGVNYTNEGSVEEGKEVIAQHADKFKQYYPCMLNPGNINSASQKDRYSTVMDRNLYLNEQNNVKIPDNFLDECYKPRKTADAVKMLKSDDLQPKSDFIYDSVVQNNYKNDCEGIQKITESDTGYCESQFPLNSDVSQNSCEGSLPEVQKTPGVVSSLPIYPWMAGGIGRVFTLSKSLRQVDTMTIINYL</sequence>
<proteinExistence type="predicted"/>
<organism evidence="1 2">
    <name type="scientific">Polyplax serrata</name>
    <name type="common">Common mouse louse</name>
    <dbReference type="NCBI Taxonomy" id="468196"/>
    <lineage>
        <taxon>Eukaryota</taxon>
        <taxon>Metazoa</taxon>
        <taxon>Ecdysozoa</taxon>
        <taxon>Arthropoda</taxon>
        <taxon>Hexapoda</taxon>
        <taxon>Insecta</taxon>
        <taxon>Pterygota</taxon>
        <taxon>Neoptera</taxon>
        <taxon>Paraneoptera</taxon>
        <taxon>Psocodea</taxon>
        <taxon>Troctomorpha</taxon>
        <taxon>Phthiraptera</taxon>
        <taxon>Anoplura</taxon>
        <taxon>Polyplacidae</taxon>
        <taxon>Polyplax</taxon>
    </lineage>
</organism>
<reference evidence="1 2" key="1">
    <citation type="submission" date="2023-10" db="EMBL/GenBank/DDBJ databases">
        <title>Genomes of two closely related lineages of the louse Polyplax serrata with different host specificities.</title>
        <authorList>
            <person name="Martinu J."/>
            <person name="Tarabai H."/>
            <person name="Stefka J."/>
            <person name="Hypsa V."/>
        </authorList>
    </citation>
    <scope>NUCLEOTIDE SEQUENCE [LARGE SCALE GENOMIC DNA]</scope>
    <source>
        <strain evidence="1">HR10_N</strain>
    </source>
</reference>
<gene>
    <name evidence="1" type="ORF">RUM43_000560</name>
</gene>
<comment type="caution">
    <text evidence="1">The sequence shown here is derived from an EMBL/GenBank/DDBJ whole genome shotgun (WGS) entry which is preliminary data.</text>
</comment>
<dbReference type="AlphaFoldDB" id="A0AAN8SCK6"/>
<accession>A0AAN8SCK6</accession>
<dbReference type="EMBL" id="JAWJWE010000001">
    <property type="protein sequence ID" value="KAK6644293.1"/>
    <property type="molecule type" value="Genomic_DNA"/>
</dbReference>
<evidence type="ECO:0000313" key="2">
    <source>
        <dbReference type="Proteomes" id="UP001372834"/>
    </source>
</evidence>
<name>A0AAN8SCK6_POLSC</name>
<protein>
    <submittedName>
        <fullName evidence="1">Uncharacterized protein</fullName>
    </submittedName>
</protein>
<dbReference type="Proteomes" id="UP001372834">
    <property type="component" value="Unassembled WGS sequence"/>
</dbReference>